<dbReference type="SMART" id="SM00109">
    <property type="entry name" value="C1"/>
    <property type="match status" value="1"/>
</dbReference>
<dbReference type="PROSITE" id="PS50081">
    <property type="entry name" value="ZF_DAG_PE_2"/>
    <property type="match status" value="1"/>
</dbReference>
<dbReference type="InterPro" id="IPR036305">
    <property type="entry name" value="RGS_sf"/>
</dbReference>
<dbReference type="PANTHER" id="PTHR45872:SF2">
    <property type="entry name" value="RHO GUANINE NUCLEOTIDE EXCHANGE FACTOR 2, ISOFORM D"/>
    <property type="match status" value="1"/>
</dbReference>
<dbReference type="Pfam" id="PF00621">
    <property type="entry name" value="RhoGEF"/>
    <property type="match status" value="1"/>
</dbReference>
<dbReference type="Gene3D" id="2.30.29.30">
    <property type="entry name" value="Pleckstrin-homology domain (PH domain)/Phosphotyrosine-binding domain (PTB)"/>
    <property type="match status" value="1"/>
</dbReference>
<keyword evidence="7 8" id="KW-0175">Coiled coil</keyword>
<evidence type="ECO:0000256" key="8">
    <source>
        <dbReference type="SAM" id="Coils"/>
    </source>
</evidence>
<comment type="caution">
    <text evidence="13">The sequence shown here is derived from an EMBL/GenBank/DDBJ whole genome shotgun (WGS) entry which is preliminary data.</text>
</comment>
<dbReference type="GO" id="GO:0005085">
    <property type="term" value="F:guanyl-nucleotide exchange factor activity"/>
    <property type="evidence" value="ECO:0007669"/>
    <property type="project" value="UniProtKB-KW"/>
</dbReference>
<dbReference type="Gene3D" id="1.10.167.10">
    <property type="entry name" value="Regulator of G-protein Signalling 4, domain 2"/>
    <property type="match status" value="1"/>
</dbReference>
<feature type="coiled-coil region" evidence="8">
    <location>
        <begin position="1248"/>
        <end position="1275"/>
    </location>
</feature>
<feature type="region of interest" description="Disordered" evidence="9">
    <location>
        <begin position="511"/>
        <end position="666"/>
    </location>
</feature>
<dbReference type="PANTHER" id="PTHR45872">
    <property type="entry name" value="RHO GUANINE NUCLEOTIDE EXCHANGE FACTOR 2, ISOFORM D"/>
    <property type="match status" value="1"/>
</dbReference>
<feature type="compositionally biased region" description="Low complexity" evidence="9">
    <location>
        <begin position="1152"/>
        <end position="1162"/>
    </location>
</feature>
<dbReference type="InterPro" id="IPR035899">
    <property type="entry name" value="DBL_dom_sf"/>
</dbReference>
<evidence type="ECO:0000256" key="4">
    <source>
        <dbReference type="ARBA" id="ARBA00022658"/>
    </source>
</evidence>
<accession>A0AAD9R627</accession>
<dbReference type="SUPFAM" id="SSF48097">
    <property type="entry name" value="Regulator of G-protein signaling, RGS"/>
    <property type="match status" value="1"/>
</dbReference>
<evidence type="ECO:0000313" key="14">
    <source>
        <dbReference type="Proteomes" id="UP001249851"/>
    </source>
</evidence>
<dbReference type="InterPro" id="IPR002219">
    <property type="entry name" value="PKC_DAG/PE"/>
</dbReference>
<dbReference type="InterPro" id="IPR000219">
    <property type="entry name" value="DH_dom"/>
</dbReference>
<keyword evidence="2" id="KW-0963">Cytoplasm</keyword>
<evidence type="ECO:0000256" key="2">
    <source>
        <dbReference type="ARBA" id="ARBA00022490"/>
    </source>
</evidence>
<dbReference type="SMART" id="SM00325">
    <property type="entry name" value="RhoGEF"/>
    <property type="match status" value="1"/>
</dbReference>
<keyword evidence="14" id="KW-1185">Reference proteome</keyword>
<evidence type="ECO:0000256" key="6">
    <source>
        <dbReference type="ARBA" id="ARBA00022833"/>
    </source>
</evidence>
<feature type="compositionally biased region" description="Polar residues" evidence="9">
    <location>
        <begin position="1225"/>
        <end position="1239"/>
    </location>
</feature>
<feature type="compositionally biased region" description="Acidic residues" evidence="9">
    <location>
        <begin position="1135"/>
        <end position="1151"/>
    </location>
</feature>
<feature type="compositionally biased region" description="Polar residues" evidence="9">
    <location>
        <begin position="261"/>
        <end position="272"/>
    </location>
</feature>
<organism evidence="13 14">
    <name type="scientific">Acropora cervicornis</name>
    <name type="common">Staghorn coral</name>
    <dbReference type="NCBI Taxonomy" id="6130"/>
    <lineage>
        <taxon>Eukaryota</taxon>
        <taxon>Metazoa</taxon>
        <taxon>Cnidaria</taxon>
        <taxon>Anthozoa</taxon>
        <taxon>Hexacorallia</taxon>
        <taxon>Scleractinia</taxon>
        <taxon>Astrocoeniina</taxon>
        <taxon>Acroporidae</taxon>
        <taxon>Acropora</taxon>
    </lineage>
</organism>
<evidence type="ECO:0000313" key="13">
    <source>
        <dbReference type="EMBL" id="KAK2573471.1"/>
    </source>
</evidence>
<evidence type="ECO:0000256" key="1">
    <source>
        <dbReference type="ARBA" id="ARBA00004496"/>
    </source>
</evidence>
<keyword evidence="5" id="KW-0479">Metal-binding</keyword>
<dbReference type="Pfam" id="PF00130">
    <property type="entry name" value="C1_1"/>
    <property type="match status" value="1"/>
</dbReference>
<dbReference type="GO" id="GO:0046872">
    <property type="term" value="F:metal ion binding"/>
    <property type="evidence" value="ECO:0007669"/>
    <property type="project" value="UniProtKB-KW"/>
</dbReference>
<keyword evidence="3" id="KW-0597">Phosphoprotein</keyword>
<dbReference type="Gene3D" id="2.30.42.10">
    <property type="match status" value="1"/>
</dbReference>
<feature type="region of interest" description="Disordered" evidence="9">
    <location>
        <begin position="1372"/>
        <end position="1420"/>
    </location>
</feature>
<evidence type="ECO:0000259" key="12">
    <source>
        <dbReference type="PROSITE" id="PS50081"/>
    </source>
</evidence>
<keyword evidence="6" id="KW-0862">Zinc</keyword>
<name>A0AAD9R627_ACRCE</name>
<feature type="region of interest" description="Disordered" evidence="9">
    <location>
        <begin position="1185"/>
        <end position="1239"/>
    </location>
</feature>
<dbReference type="Proteomes" id="UP001249851">
    <property type="component" value="Unassembled WGS sequence"/>
</dbReference>
<protein>
    <submittedName>
        <fullName evidence="13">Rho guanine nucleotide exchange factor 1</fullName>
    </submittedName>
</protein>
<feature type="compositionally biased region" description="Low complexity" evidence="9">
    <location>
        <begin position="1204"/>
        <end position="1214"/>
    </location>
</feature>
<dbReference type="CDD" id="cd20832">
    <property type="entry name" value="C1_ARHGEF-like"/>
    <property type="match status" value="1"/>
</dbReference>
<reference evidence="13" key="1">
    <citation type="journal article" date="2023" name="G3 (Bethesda)">
        <title>Whole genome assembly and annotation of the endangered Caribbean coral Acropora cervicornis.</title>
        <authorList>
            <person name="Selwyn J.D."/>
            <person name="Vollmer S.V."/>
        </authorList>
    </citation>
    <scope>NUCLEOTIDE SEQUENCE</scope>
    <source>
        <strain evidence="13">K2</strain>
    </source>
</reference>
<dbReference type="SUPFAM" id="SSF57889">
    <property type="entry name" value="Cysteine-rich domain"/>
    <property type="match status" value="1"/>
</dbReference>
<dbReference type="InterPro" id="IPR001849">
    <property type="entry name" value="PH_domain"/>
</dbReference>
<dbReference type="EMBL" id="JARQWQ010000002">
    <property type="protein sequence ID" value="KAK2573471.1"/>
    <property type="molecule type" value="Genomic_DNA"/>
</dbReference>
<dbReference type="SUPFAM" id="SSF50729">
    <property type="entry name" value="PH domain-like"/>
    <property type="match status" value="1"/>
</dbReference>
<feature type="compositionally biased region" description="Basic and acidic residues" evidence="9">
    <location>
        <begin position="578"/>
        <end position="612"/>
    </location>
</feature>
<dbReference type="SUPFAM" id="SSF50156">
    <property type="entry name" value="PDZ domain-like"/>
    <property type="match status" value="1"/>
</dbReference>
<dbReference type="CDD" id="cd00160">
    <property type="entry name" value="RhoGEF"/>
    <property type="match status" value="1"/>
</dbReference>
<evidence type="ECO:0000256" key="9">
    <source>
        <dbReference type="SAM" id="MobiDB-lite"/>
    </source>
</evidence>
<dbReference type="InterPro" id="IPR044926">
    <property type="entry name" value="RGS_subdomain_2"/>
</dbReference>
<evidence type="ECO:0000259" key="10">
    <source>
        <dbReference type="PROSITE" id="PS50003"/>
    </source>
</evidence>
<evidence type="ECO:0000256" key="3">
    <source>
        <dbReference type="ARBA" id="ARBA00022553"/>
    </source>
</evidence>
<dbReference type="InterPro" id="IPR046349">
    <property type="entry name" value="C1-like_sf"/>
</dbReference>
<feature type="compositionally biased region" description="Basic and acidic residues" evidence="9">
    <location>
        <begin position="625"/>
        <end position="634"/>
    </location>
</feature>
<feature type="domain" description="Phorbol-ester/DAG-type" evidence="12">
    <location>
        <begin position="458"/>
        <end position="508"/>
    </location>
</feature>
<dbReference type="InterPro" id="IPR011993">
    <property type="entry name" value="PH-like_dom_sf"/>
</dbReference>
<gene>
    <name evidence="13" type="ORF">P5673_001128</name>
</gene>
<keyword evidence="4" id="KW-0344">Guanine-nucleotide releasing factor</keyword>
<dbReference type="PROSITE" id="PS50010">
    <property type="entry name" value="DH_2"/>
    <property type="match status" value="1"/>
</dbReference>
<evidence type="ECO:0000256" key="7">
    <source>
        <dbReference type="ARBA" id="ARBA00023054"/>
    </source>
</evidence>
<feature type="domain" description="DH" evidence="11">
    <location>
        <begin position="709"/>
        <end position="899"/>
    </location>
</feature>
<comment type="subcellular location">
    <subcellularLocation>
        <location evidence="1">Cytoplasm</location>
    </subcellularLocation>
</comment>
<dbReference type="SUPFAM" id="SSF48065">
    <property type="entry name" value="DBL homology domain (DH-domain)"/>
    <property type="match status" value="1"/>
</dbReference>
<sequence length="1494" mass="168496">MEPAENQEGQHLIQHCVIIQRDEKGYGLTVTGDNPVYVQSVKEEDVTCMSDDVCGTFFVNGTLVTHFNHAEVVDLIKSGSYVALTLLGKPPAHLHENKRGVHKKAFGKVAKRGKWCLLPQVLLFFVFGFQLAESTTRIKTAEAQLNALMQAQPNFSNNGPFSAPPGKTVPPVWQSVTQIPSRCHSVPAGDSVEQDPNALYDNYPLSAIIPNSETADKGPQRSSTPPLPPERKFVPSGDQLGIREGSGHSRQGSSPAAFYRSSPNGSQQDKTFHTSSLPMAWTPHNPEKQALQLSALTGKGNFYNTGSPPTPSSVHEPMERRNLDDFVEMANERDDSNRAGVIHPSPSCNSIMSMEDDDFASDDEKIDDHGPFNGLELLKNKPGRCIIVSITFFWLVTDSYKEGTPKEMKKWFYEIYSTFLADRAQQGNSTNVLDRCSSFTRKENKILFKIKSSKKSKGHHFVSTHYTSLTFCNHCNGLLWGIGDQGYQCSTCEYNVHKGNCFEAIEDCPGPKKKRKPIPATVSVPAFNPRKPSQPSTTKSNNNNWNSESQDEDQETQNGVDSKSKRSSLDGDSISSGKDIRSEIDSSRSIDREHLSSGDQDGMPRYRSESCLDKPPPTKNIARAETMREFRTTRELGPSMKKKRKSAITMDSSSNSDSFLARGDSTLMDPLSEDEEELDPDMTVDAQPPPWQQIVDKKILRKLKTKEIKRQEFIHELIHTERTHVRNLKVLSKVFYKPMLKMNAMFKQEINQLFPNLDALMQIHVSLMGSMMKRQKEEGDVITRIGDVLLERFDGEPGEIAKDACVEFCKNQKLALEQLRNRRKKEFKLEQFITSCENDPLCRRLRLQDIISSSYQRFTKYPLLLEGIQTNTPNSHVDSKNIERAIKCTKDLLAFVNQSVKDCENQQKLADLQKKIDRRSIESTNNKTMEEFKDLDLTKKKLVYDGDLTWRISRTKSVDLHVLLLEDLLILLQKQDDKYVLKCLSTTVIAGYQDTKTTHSPIIKLNGVLARNVATDKRAFFLVSTSATVGPQIYELVTATVTDRKNWYKYITDTAEAFKVKERGRRDAFSVGGQQRAMDVNEINEIPSKSPVKEEEESVDRDKLVGTNADEEEREKATDLDEDDDSDEIDVKNNEEEEDVDEEEEEDETESEAPTTPEEAPATKMAERPLRLESQADILNQASLAQLTNEESVDDRSLSTERNSVISDSSSSSSNDTMKIRGSLPNMQSEEQFDSPSTPSFRSSVMLLELLRSKDEELRRTLEEKSRLVAELRSNINSDSMEARDLILAAILQANRLTVAVSDVLNPNVDDMSRGMGYDGVNAVFSPQQQLVSSTSVLNEQLTTLLSVITDRDMARERLRCDLQYANSQIQRYKQGRSSSRRPRELPGSQFSLNDDNLSGGFHSDSPRPSSPTSTIDLDSDANKYRSRNWHRMLRRIARGLQWVPFIDDIFSGHVALSRGISNSTMAARRSFYHQDLLERRRGRVRVPIANIDQ</sequence>
<dbReference type="InterPro" id="IPR041020">
    <property type="entry name" value="PH_16"/>
</dbReference>
<feature type="compositionally biased region" description="Polar residues" evidence="9">
    <location>
        <begin position="649"/>
        <end position="658"/>
    </location>
</feature>
<dbReference type="Gene3D" id="1.20.900.10">
    <property type="entry name" value="Dbl homology (DH) domain"/>
    <property type="match status" value="1"/>
</dbReference>
<dbReference type="InterPro" id="IPR036034">
    <property type="entry name" value="PDZ_sf"/>
</dbReference>
<feature type="region of interest" description="Disordered" evidence="9">
    <location>
        <begin position="209"/>
        <end position="272"/>
    </location>
</feature>
<dbReference type="PROSITE" id="PS50003">
    <property type="entry name" value="PH_DOMAIN"/>
    <property type="match status" value="1"/>
</dbReference>
<dbReference type="GO" id="GO:0007186">
    <property type="term" value="P:G protein-coupled receptor signaling pathway"/>
    <property type="evidence" value="ECO:0007669"/>
    <property type="project" value="TreeGrafter"/>
</dbReference>
<evidence type="ECO:0000256" key="5">
    <source>
        <dbReference type="ARBA" id="ARBA00022723"/>
    </source>
</evidence>
<reference evidence="13" key="2">
    <citation type="journal article" date="2023" name="Science">
        <title>Genomic signatures of disease resistance in endangered staghorn corals.</title>
        <authorList>
            <person name="Vollmer S.V."/>
            <person name="Selwyn J.D."/>
            <person name="Despard B.A."/>
            <person name="Roesel C.L."/>
        </authorList>
    </citation>
    <scope>NUCLEOTIDE SEQUENCE</scope>
    <source>
        <strain evidence="13">K2</strain>
    </source>
</reference>
<dbReference type="Gene3D" id="3.30.60.20">
    <property type="match status" value="1"/>
</dbReference>
<dbReference type="GO" id="GO:0005737">
    <property type="term" value="C:cytoplasm"/>
    <property type="evidence" value="ECO:0007669"/>
    <property type="project" value="UniProtKB-SubCell"/>
</dbReference>
<evidence type="ECO:0000259" key="11">
    <source>
        <dbReference type="PROSITE" id="PS50010"/>
    </source>
</evidence>
<dbReference type="Pfam" id="PF17838">
    <property type="entry name" value="PH_16"/>
    <property type="match status" value="1"/>
</dbReference>
<dbReference type="GO" id="GO:0001664">
    <property type="term" value="F:G protein-coupled receptor binding"/>
    <property type="evidence" value="ECO:0007669"/>
    <property type="project" value="TreeGrafter"/>
</dbReference>
<feature type="region of interest" description="Disordered" evidence="9">
    <location>
        <begin position="1079"/>
        <end position="1165"/>
    </location>
</feature>
<feature type="domain" description="PH" evidence="10">
    <location>
        <begin position="941"/>
        <end position="1056"/>
    </location>
</feature>
<proteinExistence type="predicted"/>